<dbReference type="GO" id="GO:0006164">
    <property type="term" value="P:purine nucleotide biosynthetic process"/>
    <property type="evidence" value="ECO:0007669"/>
    <property type="project" value="UniProtKB-KW"/>
</dbReference>
<dbReference type="Gene3D" id="3.40.50.20">
    <property type="match status" value="1"/>
</dbReference>
<evidence type="ECO:0000256" key="6">
    <source>
        <dbReference type="ARBA" id="ARBA00023211"/>
    </source>
</evidence>
<dbReference type="InterPro" id="IPR020562">
    <property type="entry name" value="PRibGlycinamide_synth_N"/>
</dbReference>
<evidence type="ECO:0000256" key="3">
    <source>
        <dbReference type="ARBA" id="ARBA00022741"/>
    </source>
</evidence>
<keyword evidence="2" id="KW-0479">Metal-binding</keyword>
<keyword evidence="3" id="KW-0547">Nucleotide-binding</keyword>
<protein>
    <recommendedName>
        <fullName evidence="7">Phosphoribosylglycinamide synthetase N-terminal domain-containing protein</fullName>
    </recommendedName>
</protein>
<evidence type="ECO:0000256" key="4">
    <source>
        <dbReference type="ARBA" id="ARBA00022755"/>
    </source>
</evidence>
<comment type="caution">
    <text evidence="8">The sequence shown here is derived from an EMBL/GenBank/DDBJ whole genome shotgun (WGS) entry which is preliminary data.</text>
</comment>
<keyword evidence="5" id="KW-0067">ATP-binding</keyword>
<dbReference type="GO" id="GO:0004637">
    <property type="term" value="F:phosphoribosylamine-glycine ligase activity"/>
    <property type="evidence" value="ECO:0007669"/>
    <property type="project" value="InterPro"/>
</dbReference>
<keyword evidence="4" id="KW-0658">Purine biosynthesis</keyword>
<dbReference type="PANTHER" id="PTHR43472:SF1">
    <property type="entry name" value="PHOSPHORIBOSYLAMINE--GLYCINE LIGASE, CHLOROPLASTIC"/>
    <property type="match status" value="1"/>
</dbReference>
<feature type="domain" description="Phosphoribosylglycinamide synthetase N-terminal" evidence="7">
    <location>
        <begin position="3"/>
        <end position="96"/>
    </location>
</feature>
<dbReference type="InterPro" id="IPR000115">
    <property type="entry name" value="PRibGlycinamide_synth"/>
</dbReference>
<reference evidence="8" key="1">
    <citation type="journal article" date="2014" name="Front. Microbiol.">
        <title>High frequency of phylogenetically diverse reductive dehalogenase-homologous genes in deep subseafloor sedimentary metagenomes.</title>
        <authorList>
            <person name="Kawai M."/>
            <person name="Futagami T."/>
            <person name="Toyoda A."/>
            <person name="Takaki Y."/>
            <person name="Nishi S."/>
            <person name="Hori S."/>
            <person name="Arai W."/>
            <person name="Tsubouchi T."/>
            <person name="Morono Y."/>
            <person name="Uchiyama I."/>
            <person name="Ito T."/>
            <person name="Fujiyama A."/>
            <person name="Inagaki F."/>
            <person name="Takami H."/>
        </authorList>
    </citation>
    <scope>NUCLEOTIDE SEQUENCE</scope>
    <source>
        <strain evidence="8">Expedition CK06-06</strain>
    </source>
</reference>
<dbReference type="InterPro" id="IPR016185">
    <property type="entry name" value="PreATP-grasp_dom_sf"/>
</dbReference>
<dbReference type="GO" id="GO:0009113">
    <property type="term" value="P:purine nucleobase biosynthetic process"/>
    <property type="evidence" value="ECO:0007669"/>
    <property type="project" value="InterPro"/>
</dbReference>
<evidence type="ECO:0000256" key="1">
    <source>
        <dbReference type="ARBA" id="ARBA00022598"/>
    </source>
</evidence>
<dbReference type="Pfam" id="PF02844">
    <property type="entry name" value="GARS_N"/>
    <property type="match status" value="1"/>
</dbReference>
<evidence type="ECO:0000313" key="8">
    <source>
        <dbReference type="EMBL" id="GAG25846.1"/>
    </source>
</evidence>
<dbReference type="PANTHER" id="PTHR43472">
    <property type="entry name" value="PHOSPHORIBOSYLAMINE--GLYCINE LIGASE"/>
    <property type="match status" value="1"/>
</dbReference>
<keyword evidence="1" id="KW-0436">Ligase</keyword>
<dbReference type="EMBL" id="BARS01034762">
    <property type="protein sequence ID" value="GAG25846.1"/>
    <property type="molecule type" value="Genomic_DNA"/>
</dbReference>
<organism evidence="8">
    <name type="scientific">marine sediment metagenome</name>
    <dbReference type="NCBI Taxonomy" id="412755"/>
    <lineage>
        <taxon>unclassified sequences</taxon>
        <taxon>metagenomes</taxon>
        <taxon>ecological metagenomes</taxon>
    </lineage>
</organism>
<dbReference type="FunFam" id="3.40.50.20:FF:000006">
    <property type="entry name" value="Phosphoribosylamine--glycine ligase, chloroplastic"/>
    <property type="match status" value="1"/>
</dbReference>
<keyword evidence="6" id="KW-0464">Manganese</keyword>
<feature type="non-terminal residue" evidence="8">
    <location>
        <position position="96"/>
    </location>
</feature>
<dbReference type="GO" id="GO:0046872">
    <property type="term" value="F:metal ion binding"/>
    <property type="evidence" value="ECO:0007669"/>
    <property type="project" value="UniProtKB-KW"/>
</dbReference>
<accession>X0XLJ9</accession>
<dbReference type="AlphaFoldDB" id="X0XLJ9"/>
<evidence type="ECO:0000259" key="7">
    <source>
        <dbReference type="Pfam" id="PF02844"/>
    </source>
</evidence>
<evidence type="ECO:0000256" key="5">
    <source>
        <dbReference type="ARBA" id="ARBA00022840"/>
    </source>
</evidence>
<sequence>MLKVLVIGGGAREHTLVWKLSQSPNVEEIYVAPGNAGTGLIAKNLDIKPTELESLAQVAQERRIDLAVVGPEAPLAAGIVDLFQGRGIPIFGPTKE</sequence>
<evidence type="ECO:0000256" key="2">
    <source>
        <dbReference type="ARBA" id="ARBA00022723"/>
    </source>
</evidence>
<gene>
    <name evidence="8" type="ORF">S01H1_53662</name>
</gene>
<dbReference type="GO" id="GO:0005524">
    <property type="term" value="F:ATP binding"/>
    <property type="evidence" value="ECO:0007669"/>
    <property type="project" value="UniProtKB-KW"/>
</dbReference>
<proteinExistence type="predicted"/>
<name>X0XLJ9_9ZZZZ</name>
<dbReference type="SUPFAM" id="SSF52440">
    <property type="entry name" value="PreATP-grasp domain"/>
    <property type="match status" value="1"/>
</dbReference>